<protein>
    <submittedName>
        <fullName evidence="6">Basic helix-loop-helix (BHLH) DNA-bindingsuperfamily protein</fullName>
    </submittedName>
</protein>
<organism evidence="6 7">
    <name type="scientific">Striga asiatica</name>
    <name type="common">Asiatic witchweed</name>
    <name type="synonym">Buchnera asiatica</name>
    <dbReference type="NCBI Taxonomy" id="4170"/>
    <lineage>
        <taxon>Eukaryota</taxon>
        <taxon>Viridiplantae</taxon>
        <taxon>Streptophyta</taxon>
        <taxon>Embryophyta</taxon>
        <taxon>Tracheophyta</taxon>
        <taxon>Spermatophyta</taxon>
        <taxon>Magnoliopsida</taxon>
        <taxon>eudicotyledons</taxon>
        <taxon>Gunneridae</taxon>
        <taxon>Pentapetalae</taxon>
        <taxon>asterids</taxon>
        <taxon>lamiids</taxon>
        <taxon>Lamiales</taxon>
        <taxon>Orobanchaceae</taxon>
        <taxon>Buchnereae</taxon>
        <taxon>Striga</taxon>
    </lineage>
</organism>
<dbReference type="InterPro" id="IPR011598">
    <property type="entry name" value="bHLH_dom"/>
</dbReference>
<name>A0A5A7Q0I0_STRAF</name>
<accession>A0A5A7Q0I0</accession>
<feature type="domain" description="BHLH" evidence="5">
    <location>
        <begin position="117"/>
        <end position="166"/>
    </location>
</feature>
<evidence type="ECO:0000256" key="3">
    <source>
        <dbReference type="ARBA" id="ARBA00023163"/>
    </source>
</evidence>
<keyword evidence="6" id="KW-0238">DNA-binding</keyword>
<dbReference type="Gene3D" id="4.10.280.10">
    <property type="entry name" value="Helix-loop-helix DNA-binding domain"/>
    <property type="match status" value="1"/>
</dbReference>
<evidence type="ECO:0000256" key="1">
    <source>
        <dbReference type="ARBA" id="ARBA00004123"/>
    </source>
</evidence>
<dbReference type="SUPFAM" id="SSF47459">
    <property type="entry name" value="HLH, helix-loop-helix DNA-binding domain"/>
    <property type="match status" value="1"/>
</dbReference>
<evidence type="ECO:0000259" key="5">
    <source>
        <dbReference type="PROSITE" id="PS50888"/>
    </source>
</evidence>
<dbReference type="OrthoDB" id="690068at2759"/>
<keyword evidence="7" id="KW-1185">Reference proteome</keyword>
<dbReference type="AlphaFoldDB" id="A0A5A7Q0I0"/>
<keyword evidence="4" id="KW-0539">Nucleus</keyword>
<evidence type="ECO:0000256" key="4">
    <source>
        <dbReference type="ARBA" id="ARBA00023242"/>
    </source>
</evidence>
<dbReference type="PROSITE" id="PS50888">
    <property type="entry name" value="BHLH"/>
    <property type="match status" value="1"/>
</dbReference>
<keyword evidence="2" id="KW-0805">Transcription regulation</keyword>
<dbReference type="GO" id="GO:0005634">
    <property type="term" value="C:nucleus"/>
    <property type="evidence" value="ECO:0007669"/>
    <property type="project" value="UniProtKB-SubCell"/>
</dbReference>
<evidence type="ECO:0000256" key="2">
    <source>
        <dbReference type="ARBA" id="ARBA00023015"/>
    </source>
</evidence>
<dbReference type="GO" id="GO:0003677">
    <property type="term" value="F:DNA binding"/>
    <property type="evidence" value="ECO:0007669"/>
    <property type="project" value="UniProtKB-KW"/>
</dbReference>
<dbReference type="GO" id="GO:0046983">
    <property type="term" value="F:protein dimerization activity"/>
    <property type="evidence" value="ECO:0007669"/>
    <property type="project" value="InterPro"/>
</dbReference>
<sequence length="279" mass="31724">MNLVFFFQLFISHMETEENFEEMLDDLKAILPEIYSTSCRPQDHQNHASNIVNSWEYFSDTTHHTADPLTSSSSSLATATPKIISFESTNILSTEDCDDNYEDGTLSQKRAASRTVWQARDHRLAEKKRRQNLGQLFINLSKVVPGLRKLDKASLLEDAIDYLKALQDRVSALEEGITSKRSSTGEYDYISSNSGNCKQSTISESGPAEIKARILGKHVLIKVHCKKQNGLMSRVPSQMEKLYLNMMQSEFRGTVKDIVDHSHTIFFKQPQDQDNNRPD</sequence>
<dbReference type="SMART" id="SM00353">
    <property type="entry name" value="HLH"/>
    <property type="match status" value="1"/>
</dbReference>
<comment type="subcellular location">
    <subcellularLocation>
        <location evidence="1">Nucleus</location>
    </subcellularLocation>
</comment>
<keyword evidence="3" id="KW-0804">Transcription</keyword>
<dbReference type="InterPro" id="IPR052610">
    <property type="entry name" value="bHLH_transcription_regulator"/>
</dbReference>
<gene>
    <name evidence="6" type="ORF">STAS_14322</name>
</gene>
<dbReference type="EMBL" id="BKCP01005405">
    <property type="protein sequence ID" value="GER37877.1"/>
    <property type="molecule type" value="Genomic_DNA"/>
</dbReference>
<proteinExistence type="predicted"/>
<dbReference type="InterPro" id="IPR036638">
    <property type="entry name" value="HLH_DNA-bd_sf"/>
</dbReference>
<dbReference type="PANTHER" id="PTHR45959:SF2">
    <property type="entry name" value="BHLH TRANSCRIPTION FACTOR"/>
    <property type="match status" value="1"/>
</dbReference>
<dbReference type="PANTHER" id="PTHR45959">
    <property type="entry name" value="BHLH TRANSCRIPTION FACTOR"/>
    <property type="match status" value="1"/>
</dbReference>
<comment type="caution">
    <text evidence="6">The sequence shown here is derived from an EMBL/GenBank/DDBJ whole genome shotgun (WGS) entry which is preliminary data.</text>
</comment>
<reference evidence="7" key="1">
    <citation type="journal article" date="2019" name="Curr. Biol.">
        <title>Genome Sequence of Striga asiatica Provides Insight into the Evolution of Plant Parasitism.</title>
        <authorList>
            <person name="Yoshida S."/>
            <person name="Kim S."/>
            <person name="Wafula E.K."/>
            <person name="Tanskanen J."/>
            <person name="Kim Y.M."/>
            <person name="Honaas L."/>
            <person name="Yang Z."/>
            <person name="Spallek T."/>
            <person name="Conn C.E."/>
            <person name="Ichihashi Y."/>
            <person name="Cheong K."/>
            <person name="Cui S."/>
            <person name="Der J.P."/>
            <person name="Gundlach H."/>
            <person name="Jiao Y."/>
            <person name="Hori C."/>
            <person name="Ishida J.K."/>
            <person name="Kasahara H."/>
            <person name="Kiba T."/>
            <person name="Kim M.S."/>
            <person name="Koo N."/>
            <person name="Laohavisit A."/>
            <person name="Lee Y.H."/>
            <person name="Lumba S."/>
            <person name="McCourt P."/>
            <person name="Mortimer J.C."/>
            <person name="Mutuku J.M."/>
            <person name="Nomura T."/>
            <person name="Sasaki-Sekimoto Y."/>
            <person name="Seto Y."/>
            <person name="Wang Y."/>
            <person name="Wakatake T."/>
            <person name="Sakakibara H."/>
            <person name="Demura T."/>
            <person name="Yamaguchi S."/>
            <person name="Yoneyama K."/>
            <person name="Manabe R.I."/>
            <person name="Nelson D.C."/>
            <person name="Schulman A.H."/>
            <person name="Timko M.P."/>
            <person name="dePamphilis C.W."/>
            <person name="Choi D."/>
            <person name="Shirasu K."/>
        </authorList>
    </citation>
    <scope>NUCLEOTIDE SEQUENCE [LARGE SCALE GENOMIC DNA]</scope>
    <source>
        <strain evidence="7">cv. UVA1</strain>
    </source>
</reference>
<evidence type="ECO:0000313" key="7">
    <source>
        <dbReference type="Proteomes" id="UP000325081"/>
    </source>
</evidence>
<dbReference type="Proteomes" id="UP000325081">
    <property type="component" value="Unassembled WGS sequence"/>
</dbReference>
<evidence type="ECO:0000313" key="6">
    <source>
        <dbReference type="EMBL" id="GER37877.1"/>
    </source>
</evidence>
<dbReference type="Pfam" id="PF00010">
    <property type="entry name" value="HLH"/>
    <property type="match status" value="1"/>
</dbReference>